<dbReference type="Pfam" id="PF01325">
    <property type="entry name" value="Fe_dep_repress"/>
    <property type="match status" value="1"/>
</dbReference>
<dbReference type="PROSITE" id="PS50944">
    <property type="entry name" value="HTH_DTXR"/>
    <property type="match status" value="1"/>
</dbReference>
<evidence type="ECO:0000313" key="3">
    <source>
        <dbReference type="Proteomes" id="UP000236755"/>
    </source>
</evidence>
<dbReference type="InterPro" id="IPR036388">
    <property type="entry name" value="WH-like_DNA-bd_sf"/>
</dbReference>
<keyword evidence="3" id="KW-1185">Reference proteome</keyword>
<dbReference type="GO" id="GO:0003677">
    <property type="term" value="F:DNA binding"/>
    <property type="evidence" value="ECO:0007669"/>
    <property type="project" value="InterPro"/>
</dbReference>
<name>A0A1H3VRD3_9EURY</name>
<dbReference type="InterPro" id="IPR022687">
    <property type="entry name" value="HTH_DTXR"/>
</dbReference>
<dbReference type="EMBL" id="FNQT01000001">
    <property type="protein sequence ID" value="SDZ76682.1"/>
    <property type="molecule type" value="Genomic_DNA"/>
</dbReference>
<accession>A0A1H3VRD3</accession>
<reference evidence="2 3" key="1">
    <citation type="submission" date="2016-10" db="EMBL/GenBank/DDBJ databases">
        <authorList>
            <person name="de Groot N.N."/>
        </authorList>
    </citation>
    <scope>NUCLEOTIDE SEQUENCE [LARGE SCALE GENOMIC DNA]</scope>
    <source>
        <strain evidence="2 3">CGMCC 1.8712</strain>
    </source>
</reference>
<dbReference type="Proteomes" id="UP000236755">
    <property type="component" value="Unassembled WGS sequence"/>
</dbReference>
<dbReference type="AlphaFoldDB" id="A0A1H3VRD3"/>
<gene>
    <name evidence="2" type="ORF">SAMN04488065_0150</name>
</gene>
<dbReference type="Gene3D" id="1.10.10.10">
    <property type="entry name" value="Winged helix-like DNA-binding domain superfamily/Winged helix DNA-binding domain"/>
    <property type="match status" value="1"/>
</dbReference>
<dbReference type="InterPro" id="IPR050536">
    <property type="entry name" value="DtxR_MntR_Metal-Reg"/>
</dbReference>
<evidence type="ECO:0000259" key="1">
    <source>
        <dbReference type="PROSITE" id="PS50944"/>
    </source>
</evidence>
<dbReference type="InterPro" id="IPR022689">
    <property type="entry name" value="Iron_dep_repressor"/>
</dbReference>
<dbReference type="PANTHER" id="PTHR33238:SF7">
    <property type="entry name" value="IRON-DEPENDENT TRANSCRIPTIONAL REGULATOR"/>
    <property type="match status" value="1"/>
</dbReference>
<dbReference type="STRING" id="555874.SAMN04488065_0150"/>
<dbReference type="OrthoDB" id="266552at2157"/>
<proteinExistence type="predicted"/>
<dbReference type="SUPFAM" id="SSF46785">
    <property type="entry name" value="Winged helix' DNA-binding domain"/>
    <property type="match status" value="1"/>
</dbReference>
<feature type="domain" description="HTH dtxR-type" evidence="1">
    <location>
        <begin position="1"/>
        <end position="62"/>
    </location>
</feature>
<organism evidence="2 3">
    <name type="scientific">Haloplanus vescus</name>
    <dbReference type="NCBI Taxonomy" id="555874"/>
    <lineage>
        <taxon>Archaea</taxon>
        <taxon>Methanobacteriati</taxon>
        <taxon>Methanobacteriota</taxon>
        <taxon>Stenosarchaea group</taxon>
        <taxon>Halobacteria</taxon>
        <taxon>Halobacteriales</taxon>
        <taxon>Haloferacaceae</taxon>
        <taxon>Haloplanus</taxon>
    </lineage>
</organism>
<sequence>MSETTRYLLALYRLTGGHDDPVPPSDVADAVERSPAATTEMLQRLDERGIVDHEPYEGATLTAEGEDTARDLHQTYVTLTRFFRDVLELENYEDEALALAGTVSPVVIDRLTETLLEDADAAPTELWLESD</sequence>
<dbReference type="PANTHER" id="PTHR33238">
    <property type="entry name" value="IRON (METAL) DEPENDENT REPRESSOR, DTXR FAMILY"/>
    <property type="match status" value="1"/>
</dbReference>
<dbReference type="SMART" id="SM00529">
    <property type="entry name" value="HTH_DTXR"/>
    <property type="match status" value="1"/>
</dbReference>
<dbReference type="GO" id="GO:0046914">
    <property type="term" value="F:transition metal ion binding"/>
    <property type="evidence" value="ECO:0007669"/>
    <property type="project" value="InterPro"/>
</dbReference>
<dbReference type="InterPro" id="IPR036390">
    <property type="entry name" value="WH_DNA-bd_sf"/>
</dbReference>
<protein>
    <submittedName>
        <fullName evidence="2">Iron (Metal) dependent repressor, DtxR family</fullName>
    </submittedName>
</protein>
<evidence type="ECO:0000313" key="2">
    <source>
        <dbReference type="EMBL" id="SDZ76682.1"/>
    </source>
</evidence>
<dbReference type="GO" id="GO:0003700">
    <property type="term" value="F:DNA-binding transcription factor activity"/>
    <property type="evidence" value="ECO:0007669"/>
    <property type="project" value="InterPro"/>
</dbReference>
<dbReference type="RefSeq" id="WP_092629946.1">
    <property type="nucleotide sequence ID" value="NZ_FNQT01000001.1"/>
</dbReference>